<organism evidence="9 10">
    <name type="scientific">Candidatus Nitrohelix vancouverensis</name>
    <dbReference type="NCBI Taxonomy" id="2705534"/>
    <lineage>
        <taxon>Bacteria</taxon>
        <taxon>Pseudomonadati</taxon>
        <taxon>Nitrospinota/Tectimicrobiota group</taxon>
        <taxon>Nitrospinota</taxon>
        <taxon>Nitrospinia</taxon>
        <taxon>Nitrospinales</taxon>
        <taxon>Nitrospinaceae</taxon>
        <taxon>Candidatus Nitrohelix</taxon>
    </lineage>
</organism>
<dbReference type="InterPro" id="IPR020568">
    <property type="entry name" value="Ribosomal_Su5_D2-typ_SF"/>
</dbReference>
<keyword evidence="6 7" id="KW-0694">RNA-binding</keyword>
<evidence type="ECO:0000256" key="4">
    <source>
        <dbReference type="ARBA" id="ARBA00022759"/>
    </source>
</evidence>
<gene>
    <name evidence="7 9" type="primary">rnpA</name>
    <name evidence="9" type="ORF">G3M78_02940</name>
</gene>
<dbReference type="InterPro" id="IPR000100">
    <property type="entry name" value="RNase_P"/>
</dbReference>
<evidence type="ECO:0000256" key="3">
    <source>
        <dbReference type="ARBA" id="ARBA00022722"/>
    </source>
</evidence>
<evidence type="ECO:0000256" key="6">
    <source>
        <dbReference type="ARBA" id="ARBA00022884"/>
    </source>
</evidence>
<reference evidence="10" key="1">
    <citation type="submission" date="2020-02" db="EMBL/GenBank/DDBJ databases">
        <title>Genomic and physiological characterization of two novel Nitrospinaceae genera.</title>
        <authorList>
            <person name="Mueller A.J."/>
            <person name="Jung M.-Y."/>
            <person name="Strachan C.R."/>
            <person name="Herbold C.W."/>
            <person name="Kirkegaard R.H."/>
            <person name="Daims H."/>
        </authorList>
    </citation>
    <scope>NUCLEOTIDE SEQUENCE [LARGE SCALE GENOMIC DNA]</scope>
</reference>
<protein>
    <recommendedName>
        <fullName evidence="7 8">Ribonuclease P protein component</fullName>
        <shortName evidence="7">RNase P protein</shortName>
        <shortName evidence="7">RNaseP protein</shortName>
        <ecNumber evidence="7 8">3.1.26.5</ecNumber>
    </recommendedName>
    <alternativeName>
        <fullName evidence="7">Protein C5</fullName>
    </alternativeName>
</protein>
<keyword evidence="5 7" id="KW-0378">Hydrolase</keyword>
<dbReference type="EC" id="3.1.26.5" evidence="7 8"/>
<dbReference type="GO" id="GO:0030677">
    <property type="term" value="C:ribonuclease P complex"/>
    <property type="evidence" value="ECO:0007669"/>
    <property type="project" value="TreeGrafter"/>
</dbReference>
<dbReference type="HAMAP" id="MF_00227">
    <property type="entry name" value="RNase_P"/>
    <property type="match status" value="1"/>
</dbReference>
<dbReference type="EMBL" id="CP048620">
    <property type="protein sequence ID" value="QPJ64407.1"/>
    <property type="molecule type" value="Genomic_DNA"/>
</dbReference>
<name>A0A7T0C0S2_9BACT</name>
<comment type="similarity">
    <text evidence="7">Belongs to the RnpA family.</text>
</comment>
<dbReference type="Pfam" id="PF00825">
    <property type="entry name" value="Ribonuclease_P"/>
    <property type="match status" value="1"/>
</dbReference>
<keyword evidence="2 7" id="KW-0819">tRNA processing</keyword>
<evidence type="ECO:0000256" key="5">
    <source>
        <dbReference type="ARBA" id="ARBA00022801"/>
    </source>
</evidence>
<keyword evidence="4 7" id="KW-0255">Endonuclease</keyword>
<dbReference type="GO" id="GO:0001682">
    <property type="term" value="P:tRNA 5'-leader removal"/>
    <property type="evidence" value="ECO:0007669"/>
    <property type="project" value="UniProtKB-UniRule"/>
</dbReference>
<dbReference type="AlphaFoldDB" id="A0A7T0C0S2"/>
<dbReference type="GO" id="GO:0004526">
    <property type="term" value="F:ribonuclease P activity"/>
    <property type="evidence" value="ECO:0007669"/>
    <property type="project" value="UniProtKB-UniRule"/>
</dbReference>
<evidence type="ECO:0000313" key="10">
    <source>
        <dbReference type="Proteomes" id="UP000594464"/>
    </source>
</evidence>
<evidence type="ECO:0000256" key="1">
    <source>
        <dbReference type="ARBA" id="ARBA00002663"/>
    </source>
</evidence>
<evidence type="ECO:0000256" key="2">
    <source>
        <dbReference type="ARBA" id="ARBA00022694"/>
    </source>
</evidence>
<comment type="subunit">
    <text evidence="7">Consists of a catalytic RNA component (M1 or rnpB) and a protein subunit.</text>
</comment>
<comment type="catalytic activity">
    <reaction evidence="7">
        <text>Endonucleolytic cleavage of RNA, removing 5'-extranucleotides from tRNA precursor.</text>
        <dbReference type="EC" id="3.1.26.5"/>
    </reaction>
</comment>
<dbReference type="PROSITE" id="PS00648">
    <property type="entry name" value="RIBONUCLEASE_P"/>
    <property type="match status" value="1"/>
</dbReference>
<evidence type="ECO:0000313" key="9">
    <source>
        <dbReference type="EMBL" id="QPJ64407.1"/>
    </source>
</evidence>
<dbReference type="PANTHER" id="PTHR33992:SF1">
    <property type="entry name" value="RIBONUCLEASE P PROTEIN COMPONENT"/>
    <property type="match status" value="1"/>
</dbReference>
<dbReference type="SUPFAM" id="SSF54211">
    <property type="entry name" value="Ribosomal protein S5 domain 2-like"/>
    <property type="match status" value="1"/>
</dbReference>
<dbReference type="GO" id="GO:0000049">
    <property type="term" value="F:tRNA binding"/>
    <property type="evidence" value="ECO:0007669"/>
    <property type="project" value="UniProtKB-UniRule"/>
</dbReference>
<dbReference type="PANTHER" id="PTHR33992">
    <property type="entry name" value="RIBONUCLEASE P PROTEIN COMPONENT"/>
    <property type="match status" value="1"/>
</dbReference>
<accession>A0A7T0C0S2</accession>
<evidence type="ECO:0000256" key="8">
    <source>
        <dbReference type="NCBIfam" id="TIGR00188"/>
    </source>
</evidence>
<dbReference type="Gene3D" id="3.30.230.10">
    <property type="match status" value="1"/>
</dbReference>
<dbReference type="InterPro" id="IPR020539">
    <property type="entry name" value="RNase_P_CS"/>
</dbReference>
<dbReference type="KEGG" id="nva:G3M78_02940"/>
<sequence>MGDFSFTKSERLAKREEFQLVMNTGRRKRVENICTLFFIPNQLGRKRLGIIASKKVGNAVKRNRAKRALREIFRKIKNQNELAYDLVIISGKKLTSLPFSVLEQKISNAIPERL</sequence>
<dbReference type="GO" id="GO:0042781">
    <property type="term" value="F:3'-tRNA processing endoribonuclease activity"/>
    <property type="evidence" value="ECO:0007669"/>
    <property type="project" value="TreeGrafter"/>
</dbReference>
<comment type="function">
    <text evidence="1 7">RNaseP catalyzes the removal of the 5'-leader sequence from pre-tRNA to produce the mature 5'-terminus. It can also cleave other RNA substrates such as 4.5S RNA. The protein component plays an auxiliary but essential role in vivo by binding to the 5'-leader sequence and broadening the substrate specificity of the ribozyme.</text>
</comment>
<dbReference type="Proteomes" id="UP000594464">
    <property type="component" value="Chromosome"/>
</dbReference>
<dbReference type="InterPro" id="IPR014721">
    <property type="entry name" value="Ribsml_uS5_D2-typ_fold_subgr"/>
</dbReference>
<dbReference type="NCBIfam" id="TIGR00188">
    <property type="entry name" value="rnpA"/>
    <property type="match status" value="1"/>
</dbReference>
<evidence type="ECO:0000256" key="7">
    <source>
        <dbReference type="HAMAP-Rule" id="MF_00227"/>
    </source>
</evidence>
<proteinExistence type="inferred from homology"/>
<keyword evidence="3 7" id="KW-0540">Nuclease</keyword>